<evidence type="ECO:0000313" key="1">
    <source>
        <dbReference type="EMBL" id="KAJ8986239.1"/>
    </source>
</evidence>
<dbReference type="EMBL" id="JAPWTJ010000001">
    <property type="protein sequence ID" value="KAJ8986239.1"/>
    <property type="molecule type" value="Genomic_DNA"/>
</dbReference>
<sequence length="67" mass="7909">MLCKKFYSRRIANGHLINRQINPNLKCAWLDLYCIFLITQQLWTYKRSPSCKTTSKTLKVVVCAERT</sequence>
<name>A0ABQ9K7F2_9CUCU</name>
<dbReference type="Proteomes" id="UP001162164">
    <property type="component" value="Unassembled WGS sequence"/>
</dbReference>
<accession>A0ABQ9K7F2</accession>
<protein>
    <submittedName>
        <fullName evidence="1">Uncharacterized protein</fullName>
    </submittedName>
</protein>
<gene>
    <name evidence="1" type="ORF">NQ317_009945</name>
</gene>
<keyword evidence="2" id="KW-1185">Reference proteome</keyword>
<evidence type="ECO:0000313" key="2">
    <source>
        <dbReference type="Proteomes" id="UP001162164"/>
    </source>
</evidence>
<proteinExistence type="predicted"/>
<organism evidence="1 2">
    <name type="scientific">Molorchus minor</name>
    <dbReference type="NCBI Taxonomy" id="1323400"/>
    <lineage>
        <taxon>Eukaryota</taxon>
        <taxon>Metazoa</taxon>
        <taxon>Ecdysozoa</taxon>
        <taxon>Arthropoda</taxon>
        <taxon>Hexapoda</taxon>
        <taxon>Insecta</taxon>
        <taxon>Pterygota</taxon>
        <taxon>Neoptera</taxon>
        <taxon>Endopterygota</taxon>
        <taxon>Coleoptera</taxon>
        <taxon>Polyphaga</taxon>
        <taxon>Cucujiformia</taxon>
        <taxon>Chrysomeloidea</taxon>
        <taxon>Cerambycidae</taxon>
        <taxon>Lamiinae</taxon>
        <taxon>Monochamini</taxon>
        <taxon>Molorchus</taxon>
    </lineage>
</organism>
<reference evidence="1" key="1">
    <citation type="journal article" date="2023" name="Insect Mol. Biol.">
        <title>Genome sequencing provides insights into the evolution of gene families encoding plant cell wall-degrading enzymes in longhorned beetles.</title>
        <authorList>
            <person name="Shin N.R."/>
            <person name="Okamura Y."/>
            <person name="Kirsch R."/>
            <person name="Pauchet Y."/>
        </authorList>
    </citation>
    <scope>NUCLEOTIDE SEQUENCE</scope>
    <source>
        <strain evidence="1">MMC_N1</strain>
    </source>
</reference>
<comment type="caution">
    <text evidence="1">The sequence shown here is derived from an EMBL/GenBank/DDBJ whole genome shotgun (WGS) entry which is preliminary data.</text>
</comment>